<dbReference type="GO" id="GO:0032259">
    <property type="term" value="P:methylation"/>
    <property type="evidence" value="ECO:0007669"/>
    <property type="project" value="UniProtKB-KW"/>
</dbReference>
<dbReference type="InterPro" id="IPR054851">
    <property type="entry name" value="Isoprenylcys_mtase"/>
</dbReference>
<evidence type="ECO:0000256" key="4">
    <source>
        <dbReference type="ARBA" id="ARBA00023136"/>
    </source>
</evidence>
<dbReference type="PANTHER" id="PTHR12714:SF9">
    <property type="entry name" value="PROTEIN-S-ISOPRENYLCYSTEINE O-METHYLTRANSFERASE"/>
    <property type="match status" value="1"/>
</dbReference>
<protein>
    <submittedName>
        <fullName evidence="6">Isoprenylcysteine carboxylmethyltransferase family protein</fullName>
    </submittedName>
</protein>
<dbReference type="PANTHER" id="PTHR12714">
    <property type="entry name" value="PROTEIN-S ISOPRENYLCYSTEINE O-METHYLTRANSFERASE"/>
    <property type="match status" value="1"/>
</dbReference>
<gene>
    <name evidence="6" type="ORF">FJU08_12300</name>
</gene>
<dbReference type="Proteomes" id="UP000318801">
    <property type="component" value="Unassembled WGS sequence"/>
</dbReference>
<feature type="transmembrane region" description="Helical" evidence="5">
    <location>
        <begin position="75"/>
        <end position="92"/>
    </location>
</feature>
<evidence type="ECO:0000313" key="6">
    <source>
        <dbReference type="EMBL" id="TPW30100.1"/>
    </source>
</evidence>
<keyword evidence="3 5" id="KW-1133">Transmembrane helix</keyword>
<keyword evidence="2 5" id="KW-0812">Transmembrane</keyword>
<feature type="transmembrane region" description="Helical" evidence="5">
    <location>
        <begin position="45"/>
        <end position="63"/>
    </location>
</feature>
<reference evidence="6 7" key="1">
    <citation type="submission" date="2019-06" db="EMBL/GenBank/DDBJ databases">
        <authorList>
            <person name="Li M."/>
        </authorList>
    </citation>
    <scope>NUCLEOTIDE SEQUENCE [LARGE SCALE GENOMIC DNA]</scope>
    <source>
        <strain evidence="6 7">BGMRC2036</strain>
    </source>
</reference>
<keyword evidence="6" id="KW-0489">Methyltransferase</keyword>
<feature type="transmembrane region" description="Helical" evidence="5">
    <location>
        <begin position="137"/>
        <end position="162"/>
    </location>
</feature>
<dbReference type="AlphaFoldDB" id="A0A506U879"/>
<evidence type="ECO:0000256" key="5">
    <source>
        <dbReference type="SAM" id="Phobius"/>
    </source>
</evidence>
<keyword evidence="7" id="KW-1185">Reference proteome</keyword>
<dbReference type="RefSeq" id="WP_141149309.1">
    <property type="nucleotide sequence ID" value="NZ_VHLG01000007.1"/>
</dbReference>
<name>A0A506U879_9HYPH</name>
<comment type="subcellular location">
    <subcellularLocation>
        <location evidence="1">Membrane</location>
        <topology evidence="1">Multi-pass membrane protein</topology>
    </subcellularLocation>
</comment>
<evidence type="ECO:0000256" key="2">
    <source>
        <dbReference type="ARBA" id="ARBA00022692"/>
    </source>
</evidence>
<dbReference type="Pfam" id="PF04140">
    <property type="entry name" value="ICMT"/>
    <property type="match status" value="1"/>
</dbReference>
<dbReference type="EMBL" id="VHLG01000007">
    <property type="protein sequence ID" value="TPW30100.1"/>
    <property type="molecule type" value="Genomic_DNA"/>
</dbReference>
<accession>A0A506U879</accession>
<sequence>MMASLSFWCWLVITLAWCGLRYPAVRRALRTRIRERRADPLDIGLLALCGMTLFAGPIAWFAADLLPHFNRPQTVVPLILGLVTGIAFLWLFRRSHKDLGKNWSVTLTLREEHRLITQGVYAHIRHPMYASFMLWGISQALLISNWIIGLAGLVAVILLYAIRLKREEAMMNAAFGAQYAEYSARTKRLIPGIF</sequence>
<keyword evidence="4 5" id="KW-0472">Membrane</keyword>
<keyword evidence="6" id="KW-0808">Transferase</keyword>
<evidence type="ECO:0000313" key="7">
    <source>
        <dbReference type="Proteomes" id="UP000318801"/>
    </source>
</evidence>
<dbReference type="Gene3D" id="1.20.120.1630">
    <property type="match status" value="1"/>
</dbReference>
<evidence type="ECO:0000256" key="3">
    <source>
        <dbReference type="ARBA" id="ARBA00022989"/>
    </source>
</evidence>
<proteinExistence type="predicted"/>
<dbReference type="InterPro" id="IPR007269">
    <property type="entry name" value="ICMT_MeTrfase"/>
</dbReference>
<comment type="caution">
    <text evidence="6">The sequence shown here is derived from an EMBL/GenBank/DDBJ whole genome shotgun (WGS) entry which is preliminary data.</text>
</comment>
<organism evidence="6 7">
    <name type="scientific">Martelella alba</name>
    <dbReference type="NCBI Taxonomy" id="2590451"/>
    <lineage>
        <taxon>Bacteria</taxon>
        <taxon>Pseudomonadati</taxon>
        <taxon>Pseudomonadota</taxon>
        <taxon>Alphaproteobacteria</taxon>
        <taxon>Hyphomicrobiales</taxon>
        <taxon>Aurantimonadaceae</taxon>
        <taxon>Martelella</taxon>
    </lineage>
</organism>
<dbReference type="OrthoDB" id="9816156at2"/>
<dbReference type="GO" id="GO:0016020">
    <property type="term" value="C:membrane"/>
    <property type="evidence" value="ECO:0007669"/>
    <property type="project" value="UniProtKB-SubCell"/>
</dbReference>
<evidence type="ECO:0000256" key="1">
    <source>
        <dbReference type="ARBA" id="ARBA00004141"/>
    </source>
</evidence>
<dbReference type="GO" id="GO:0004671">
    <property type="term" value="F:protein C-terminal S-isoprenylcysteine carboxyl O-methyltransferase activity"/>
    <property type="evidence" value="ECO:0007669"/>
    <property type="project" value="InterPro"/>
</dbReference>
<dbReference type="NCBIfam" id="NF040696">
    <property type="entry name" value="isopcys_mtase"/>
    <property type="match status" value="1"/>
</dbReference>